<dbReference type="RefSeq" id="WP_198574348.1">
    <property type="nucleotide sequence ID" value="NZ_JADWOX010000001.1"/>
</dbReference>
<organism evidence="1 2">
    <name type="scientific">Caulobacter hibisci</name>
    <dbReference type="NCBI Taxonomy" id="2035993"/>
    <lineage>
        <taxon>Bacteria</taxon>
        <taxon>Pseudomonadati</taxon>
        <taxon>Pseudomonadota</taxon>
        <taxon>Alphaproteobacteria</taxon>
        <taxon>Caulobacterales</taxon>
        <taxon>Caulobacteraceae</taxon>
        <taxon>Caulobacter</taxon>
    </lineage>
</organism>
<name>A0ABS0SUM3_9CAUL</name>
<proteinExistence type="predicted"/>
<gene>
    <name evidence="1" type="ORF">I4Q42_01780</name>
</gene>
<comment type="caution">
    <text evidence="1">The sequence shown here is derived from an EMBL/GenBank/DDBJ whole genome shotgun (WGS) entry which is preliminary data.</text>
</comment>
<sequence length="197" mass="21279">MSFTSDAGYVPDTGNFALFWVLQVGASDNWVRVWSGAGDFALDPDDTDTTGGLYKGLDFPTAIPDLDLAVNGQASSVDFGVSGVSATAVRLLGVDRALVKGSSVFLGVMDLDDDQQPVGGVDWLFEGIAGAPRSSRIWQDGKALRTIVLPVVTDAFDRNQSALNFWSPPAQRVRSPGDRFFDQTPQMANFMIIKWPE</sequence>
<accession>A0ABS0SUM3</accession>
<protein>
    <submittedName>
        <fullName evidence="1">Uncharacterized protein</fullName>
    </submittedName>
</protein>
<reference evidence="1 2" key="1">
    <citation type="submission" date="2020-11" db="EMBL/GenBank/DDBJ databases">
        <title>genome sequence of strain KACC 18849.</title>
        <authorList>
            <person name="Gao J."/>
            <person name="Zhang X."/>
        </authorList>
    </citation>
    <scope>NUCLEOTIDE SEQUENCE [LARGE SCALE GENOMIC DNA]</scope>
    <source>
        <strain evidence="1 2">KACC 18849</strain>
    </source>
</reference>
<dbReference type="EMBL" id="JADWOX010000001">
    <property type="protein sequence ID" value="MBI1682393.1"/>
    <property type="molecule type" value="Genomic_DNA"/>
</dbReference>
<keyword evidence="2" id="KW-1185">Reference proteome</keyword>
<evidence type="ECO:0000313" key="2">
    <source>
        <dbReference type="Proteomes" id="UP000639859"/>
    </source>
</evidence>
<evidence type="ECO:0000313" key="1">
    <source>
        <dbReference type="EMBL" id="MBI1682393.1"/>
    </source>
</evidence>
<dbReference type="Proteomes" id="UP000639859">
    <property type="component" value="Unassembled WGS sequence"/>
</dbReference>